<sequence>MVLPKRAAGHTYKPVQPPPQTNTGLLRPPSSGSTIRHLRRPSPLRTSVSANAAVGRRQSQSQSLSRSRSRSRSALRRPSPLRVRKAGQAPSADLVEQQNGVQGGQTQVSTQAQAPARPGSRGVANVSQERGQGRNVMAAPEKKNVGLSPDAASAAGHKRSPSKMWNEVMQRGRVEGGGGGGGGGAPIIVTTTPDSEGGIMSSPGAHKPQKSRMERYEAKVWAQGRDTSQSHSQGRAQGQVAKMRSLRTRKGRRKRLTGMMSSVGVGVGLGVSVNGNGTGAATGKSVHEQRGRERIRREPRGRVDGGTGTVVAS</sequence>
<dbReference type="RefSeq" id="XP_008713075.1">
    <property type="nucleotide sequence ID" value="XM_008714853.1"/>
</dbReference>
<dbReference type="AlphaFoldDB" id="W2S755"/>
<dbReference type="VEuPathDB" id="FungiDB:HMPREF1541_10182"/>
<dbReference type="HOGENOM" id="CLU_888571_0_0_1"/>
<dbReference type="GeneID" id="19977521"/>
<feature type="region of interest" description="Disordered" evidence="1">
    <location>
        <begin position="273"/>
        <end position="313"/>
    </location>
</feature>
<feature type="compositionally biased region" description="Low complexity" evidence="1">
    <location>
        <begin position="56"/>
        <end position="66"/>
    </location>
</feature>
<organism evidence="2 3">
    <name type="scientific">Cyphellophora europaea (strain CBS 101466)</name>
    <name type="common">Phialophora europaea</name>
    <dbReference type="NCBI Taxonomy" id="1220924"/>
    <lineage>
        <taxon>Eukaryota</taxon>
        <taxon>Fungi</taxon>
        <taxon>Dikarya</taxon>
        <taxon>Ascomycota</taxon>
        <taxon>Pezizomycotina</taxon>
        <taxon>Eurotiomycetes</taxon>
        <taxon>Chaetothyriomycetidae</taxon>
        <taxon>Chaetothyriales</taxon>
        <taxon>Cyphellophoraceae</taxon>
        <taxon>Cyphellophora</taxon>
    </lineage>
</organism>
<name>W2S755_CYPE1</name>
<feature type="region of interest" description="Disordered" evidence="1">
    <location>
        <begin position="1"/>
        <end position="162"/>
    </location>
</feature>
<feature type="compositionally biased region" description="Low complexity" evidence="1">
    <location>
        <begin position="97"/>
        <end position="114"/>
    </location>
</feature>
<feature type="compositionally biased region" description="Basic and acidic residues" evidence="1">
    <location>
        <begin position="285"/>
        <end position="303"/>
    </location>
</feature>
<feature type="region of interest" description="Disordered" evidence="1">
    <location>
        <begin position="194"/>
        <end position="252"/>
    </location>
</feature>
<dbReference type="EMBL" id="KB822714">
    <property type="protein sequence ID" value="ETN44512.1"/>
    <property type="molecule type" value="Genomic_DNA"/>
</dbReference>
<dbReference type="InParanoid" id="W2S755"/>
<accession>W2S755</accession>
<dbReference type="Proteomes" id="UP000030752">
    <property type="component" value="Unassembled WGS sequence"/>
</dbReference>
<evidence type="ECO:0000313" key="2">
    <source>
        <dbReference type="EMBL" id="ETN44512.1"/>
    </source>
</evidence>
<evidence type="ECO:0000313" key="3">
    <source>
        <dbReference type="Proteomes" id="UP000030752"/>
    </source>
</evidence>
<keyword evidence="3" id="KW-1185">Reference proteome</keyword>
<gene>
    <name evidence="2" type="ORF">HMPREF1541_10182</name>
</gene>
<proteinExistence type="predicted"/>
<feature type="compositionally biased region" description="Gly residues" evidence="1">
    <location>
        <begin position="304"/>
        <end position="313"/>
    </location>
</feature>
<reference evidence="2 3" key="1">
    <citation type="submission" date="2013-03" db="EMBL/GenBank/DDBJ databases">
        <title>The Genome Sequence of Phialophora europaea CBS 101466.</title>
        <authorList>
            <consortium name="The Broad Institute Genomics Platform"/>
            <person name="Cuomo C."/>
            <person name="de Hoog S."/>
            <person name="Gorbushina A."/>
            <person name="Walker B."/>
            <person name="Young S.K."/>
            <person name="Zeng Q."/>
            <person name="Gargeya S."/>
            <person name="Fitzgerald M."/>
            <person name="Haas B."/>
            <person name="Abouelleil A."/>
            <person name="Allen A.W."/>
            <person name="Alvarado L."/>
            <person name="Arachchi H.M."/>
            <person name="Berlin A.M."/>
            <person name="Chapman S.B."/>
            <person name="Gainer-Dewar J."/>
            <person name="Goldberg J."/>
            <person name="Griggs A."/>
            <person name="Gujja S."/>
            <person name="Hansen M."/>
            <person name="Howarth C."/>
            <person name="Imamovic A."/>
            <person name="Ireland A."/>
            <person name="Larimer J."/>
            <person name="McCowan C."/>
            <person name="Murphy C."/>
            <person name="Pearson M."/>
            <person name="Poon T.W."/>
            <person name="Priest M."/>
            <person name="Roberts A."/>
            <person name="Saif S."/>
            <person name="Shea T."/>
            <person name="Sisk P."/>
            <person name="Sykes S."/>
            <person name="Wortman J."/>
            <person name="Nusbaum C."/>
            <person name="Birren B."/>
        </authorList>
    </citation>
    <scope>NUCLEOTIDE SEQUENCE [LARGE SCALE GENOMIC DNA]</scope>
    <source>
        <strain evidence="2 3">CBS 101466</strain>
    </source>
</reference>
<feature type="compositionally biased region" description="Polar residues" evidence="1">
    <location>
        <begin position="225"/>
        <end position="236"/>
    </location>
</feature>
<protein>
    <submittedName>
        <fullName evidence="2">Uncharacterized protein</fullName>
    </submittedName>
</protein>
<evidence type="ECO:0000256" key="1">
    <source>
        <dbReference type="SAM" id="MobiDB-lite"/>
    </source>
</evidence>